<dbReference type="OrthoDB" id="1377061at2"/>
<evidence type="ECO:0000313" key="1">
    <source>
        <dbReference type="EMBL" id="CAZ97341.1"/>
    </source>
</evidence>
<name>G0L033_ZOBGA</name>
<dbReference type="RefSeq" id="WP_013994535.1">
    <property type="nucleotide sequence ID" value="NC_015844.1"/>
</dbReference>
<organism evidence="1 2">
    <name type="scientific">Zobellia galactanivorans (strain DSM 12802 / CCUG 47099 / CIP 106680 / NCIMB 13871 / Dsij)</name>
    <dbReference type="NCBI Taxonomy" id="63186"/>
    <lineage>
        <taxon>Bacteria</taxon>
        <taxon>Pseudomonadati</taxon>
        <taxon>Bacteroidota</taxon>
        <taxon>Flavobacteriia</taxon>
        <taxon>Flavobacteriales</taxon>
        <taxon>Flavobacteriaceae</taxon>
        <taxon>Zobellia</taxon>
    </lineage>
</organism>
<dbReference type="EMBL" id="FP476056">
    <property type="protein sequence ID" value="CAZ97341.1"/>
    <property type="molecule type" value="Genomic_DNA"/>
</dbReference>
<accession>G0L033</accession>
<sequence length="115" mass="13236">MKKLILPLLCIILLIIWNNYYPKWAITGTYVSNNSEPILEGPSSIDTLVLFKNGTFKNGAWGIGDYKIKGGDIEFSYEYEYGKAGYHTSIDRFLFVGKPRISLNYDLGYYYKKVK</sequence>
<reference evidence="1 2" key="2">
    <citation type="journal article" date="2012" name="Environ. Microbiol.">
        <title>Characterization of the first alginolytic operons in a marine bacterium: from their emergence in marine Flavobacteriia to their independent transfers to marine Proteobacteria and human gut Bacteroides.</title>
        <authorList>
            <person name="Thomas F."/>
            <person name="Barbeyron T."/>
            <person name="Tonon T."/>
            <person name="Genicot S."/>
            <person name="Czjzek M."/>
            <person name="Michel G."/>
        </authorList>
    </citation>
    <scope>NUCLEOTIDE SEQUENCE [LARGE SCALE GENOMIC DNA]</scope>
    <source>
        <strain evidence="2">DSM 12802 / CCUG 47099 / CIP 106680 / NCIMB 13871 / Dsij</strain>
    </source>
</reference>
<dbReference type="HOGENOM" id="CLU_2117419_0_0_10"/>
<protein>
    <submittedName>
        <fullName evidence="1">Uncharacterized protein</fullName>
    </submittedName>
</protein>
<dbReference type="Proteomes" id="UP000008898">
    <property type="component" value="Chromosome"/>
</dbReference>
<reference evidence="2" key="1">
    <citation type="submission" date="2009-07" db="EMBL/GenBank/DDBJ databases">
        <title>Complete genome sequence of Zobellia galactanivorans Dsij.</title>
        <authorList>
            <consortium name="Genoscope - CEA"/>
        </authorList>
    </citation>
    <scope>NUCLEOTIDE SEQUENCE [LARGE SCALE GENOMIC DNA]</scope>
    <source>
        <strain evidence="2">DSM 12802 / CCUG 47099 / CIP 106680 / NCIMB 13871 / Dsij</strain>
    </source>
</reference>
<keyword evidence="2" id="KW-1185">Reference proteome</keyword>
<dbReference type="KEGG" id="zga:ZOBELLIA_3203"/>
<gene>
    <name evidence="1" type="ordered locus">zobellia_3203</name>
</gene>
<evidence type="ECO:0000313" key="2">
    <source>
        <dbReference type="Proteomes" id="UP000008898"/>
    </source>
</evidence>
<dbReference type="AlphaFoldDB" id="G0L033"/>
<proteinExistence type="predicted"/>